<evidence type="ECO:0000256" key="4">
    <source>
        <dbReference type="ARBA" id="ARBA00023136"/>
    </source>
</evidence>
<organism evidence="7 8">
    <name type="scientific">Halobiforma nitratireducens JCM 10879</name>
    <dbReference type="NCBI Taxonomy" id="1227454"/>
    <lineage>
        <taxon>Archaea</taxon>
        <taxon>Methanobacteriati</taxon>
        <taxon>Methanobacteriota</taxon>
        <taxon>Stenosarchaea group</taxon>
        <taxon>Halobacteria</taxon>
        <taxon>Halobacteriales</taxon>
        <taxon>Natrialbaceae</taxon>
        <taxon>Halobiforma</taxon>
    </lineage>
</organism>
<feature type="transmembrane region" description="Helical" evidence="6">
    <location>
        <begin position="265"/>
        <end position="282"/>
    </location>
</feature>
<feature type="transmembrane region" description="Helical" evidence="6">
    <location>
        <begin position="72"/>
        <end position="95"/>
    </location>
</feature>
<feature type="transmembrane region" description="Helical" evidence="6">
    <location>
        <begin position="50"/>
        <end position="66"/>
    </location>
</feature>
<gene>
    <name evidence="7" type="primary">ubiA</name>
    <name evidence="7" type="ORF">C446_12554</name>
</gene>
<name>M0LPJ9_9EURY</name>
<dbReference type="InterPro" id="IPR000537">
    <property type="entry name" value="UbiA_prenyltransferase"/>
</dbReference>
<feature type="transmembrane region" description="Helical" evidence="6">
    <location>
        <begin position="122"/>
        <end position="140"/>
    </location>
</feature>
<comment type="caution">
    <text evidence="7">The sequence shown here is derived from an EMBL/GenBank/DDBJ whole genome shotgun (WGS) entry which is preliminary data.</text>
</comment>
<dbReference type="PATRIC" id="fig|1227454.3.peg.2569"/>
<feature type="transmembrane region" description="Helical" evidence="6">
    <location>
        <begin position="240"/>
        <end position="258"/>
    </location>
</feature>
<dbReference type="OrthoDB" id="305381at2157"/>
<dbReference type="NCBIfam" id="NF009516">
    <property type="entry name" value="PRK12875.1"/>
    <property type="match status" value="1"/>
</dbReference>
<dbReference type="GO" id="GO:0005886">
    <property type="term" value="C:plasma membrane"/>
    <property type="evidence" value="ECO:0007669"/>
    <property type="project" value="UniProtKB-SubCell"/>
</dbReference>
<evidence type="ECO:0000313" key="7">
    <source>
        <dbReference type="EMBL" id="EMA35426.1"/>
    </source>
</evidence>
<dbReference type="PANTHER" id="PTHR42723">
    <property type="entry name" value="CHLOROPHYLL SYNTHASE"/>
    <property type="match status" value="1"/>
</dbReference>
<dbReference type="STRING" id="1227454.C446_12554"/>
<dbReference type="PANTHER" id="PTHR42723:SF1">
    <property type="entry name" value="CHLOROPHYLL SYNTHASE, CHLOROPLASTIC"/>
    <property type="match status" value="1"/>
</dbReference>
<dbReference type="eggNOG" id="arCOG00478">
    <property type="taxonomic scope" value="Archaea"/>
</dbReference>
<keyword evidence="2 6" id="KW-0812">Transmembrane</keyword>
<dbReference type="Gene3D" id="1.20.120.1780">
    <property type="entry name" value="UbiA prenyltransferase"/>
    <property type="match status" value="1"/>
</dbReference>
<evidence type="ECO:0000313" key="8">
    <source>
        <dbReference type="Proteomes" id="UP000011607"/>
    </source>
</evidence>
<keyword evidence="4 6" id="KW-0472">Membrane</keyword>
<dbReference type="AlphaFoldDB" id="M0LPJ9"/>
<sequence>MHEGENAPRRADGGDGSDGGTGRPSDPGSSGGAGRLERLRYLLVLSRPRFWLYLAGPVVVGVAYAAESRPELFAPAAVVLFAYFLVPANVFLYGINDVYDRDIDRENPKKDEKEARYQGQGYVPAAVAVCGLLPVVLLPVVPSAAWPWIVVFLVLGAAYSAPPARFKTTPVLDSVSNGLYIEPGAAAYAAVASTQPPALAVLGGWLWAMGMHTFSAIPDIEPDRAAGIETTATVLGESRTYAYCGGCWLASAVAFGAIDYRLGAAMAVYPALIAVVVGSSVAVDRAYWWFPAINTVVGAALTMGGLWRMIYG</sequence>
<evidence type="ECO:0000256" key="5">
    <source>
        <dbReference type="SAM" id="MobiDB-lite"/>
    </source>
</evidence>
<evidence type="ECO:0000256" key="3">
    <source>
        <dbReference type="ARBA" id="ARBA00022989"/>
    </source>
</evidence>
<dbReference type="Gene3D" id="1.10.357.140">
    <property type="entry name" value="UbiA prenyltransferase"/>
    <property type="match status" value="1"/>
</dbReference>
<dbReference type="EMBL" id="AOMA01000124">
    <property type="protein sequence ID" value="EMA35426.1"/>
    <property type="molecule type" value="Genomic_DNA"/>
</dbReference>
<feature type="transmembrane region" description="Helical" evidence="6">
    <location>
        <begin position="146"/>
        <end position="164"/>
    </location>
</feature>
<protein>
    <submittedName>
        <fullName evidence="7">Prenyltransferase</fullName>
    </submittedName>
</protein>
<feature type="compositionally biased region" description="Basic and acidic residues" evidence="5">
    <location>
        <begin position="1"/>
        <end position="13"/>
    </location>
</feature>
<dbReference type="InterPro" id="IPR044878">
    <property type="entry name" value="UbiA_sf"/>
</dbReference>
<keyword evidence="8" id="KW-1185">Reference proteome</keyword>
<accession>M0LPJ9</accession>
<evidence type="ECO:0000256" key="2">
    <source>
        <dbReference type="ARBA" id="ARBA00022692"/>
    </source>
</evidence>
<evidence type="ECO:0000256" key="1">
    <source>
        <dbReference type="ARBA" id="ARBA00004651"/>
    </source>
</evidence>
<reference evidence="7 8" key="1">
    <citation type="journal article" date="2014" name="PLoS Genet.">
        <title>Phylogenetically driven sequencing of extremely halophilic archaea reveals strategies for static and dynamic osmo-response.</title>
        <authorList>
            <person name="Becker E.A."/>
            <person name="Seitzer P.M."/>
            <person name="Tritt A."/>
            <person name="Larsen D."/>
            <person name="Krusor M."/>
            <person name="Yao A.I."/>
            <person name="Wu D."/>
            <person name="Madern D."/>
            <person name="Eisen J.A."/>
            <person name="Darling A.E."/>
            <person name="Facciotti M.T."/>
        </authorList>
    </citation>
    <scope>NUCLEOTIDE SEQUENCE [LARGE SCALE GENOMIC DNA]</scope>
    <source>
        <strain evidence="7 8">JCM 10879</strain>
    </source>
</reference>
<comment type="subcellular location">
    <subcellularLocation>
        <location evidence="1">Cell membrane</location>
        <topology evidence="1">Multi-pass membrane protein</topology>
    </subcellularLocation>
</comment>
<keyword evidence="7" id="KW-0808">Transferase</keyword>
<dbReference type="RefSeq" id="WP_006673417.1">
    <property type="nucleotide sequence ID" value="NZ_AOMA01000124.1"/>
</dbReference>
<keyword evidence="3 6" id="KW-1133">Transmembrane helix</keyword>
<dbReference type="GO" id="GO:0016765">
    <property type="term" value="F:transferase activity, transferring alkyl or aryl (other than methyl) groups"/>
    <property type="evidence" value="ECO:0007669"/>
    <property type="project" value="InterPro"/>
</dbReference>
<dbReference type="Proteomes" id="UP000011607">
    <property type="component" value="Unassembled WGS sequence"/>
</dbReference>
<dbReference type="CDD" id="cd13966">
    <property type="entry name" value="PT_UbiA_4"/>
    <property type="match status" value="1"/>
</dbReference>
<feature type="transmembrane region" description="Helical" evidence="6">
    <location>
        <begin position="288"/>
        <end position="307"/>
    </location>
</feature>
<evidence type="ECO:0000256" key="6">
    <source>
        <dbReference type="SAM" id="Phobius"/>
    </source>
</evidence>
<dbReference type="InterPro" id="IPR050475">
    <property type="entry name" value="Prenyltransferase_related"/>
</dbReference>
<feature type="region of interest" description="Disordered" evidence="5">
    <location>
        <begin position="1"/>
        <end position="32"/>
    </location>
</feature>
<dbReference type="Pfam" id="PF01040">
    <property type="entry name" value="UbiA"/>
    <property type="match status" value="1"/>
</dbReference>
<proteinExistence type="predicted"/>